<evidence type="ECO:0000256" key="4">
    <source>
        <dbReference type="ARBA" id="ARBA00022837"/>
    </source>
</evidence>
<name>A0A1G1X5X8_9BACT</name>
<evidence type="ECO:0000313" key="8">
    <source>
        <dbReference type="Proteomes" id="UP000177941"/>
    </source>
</evidence>
<gene>
    <name evidence="7" type="ORF">A3E36_01890</name>
</gene>
<keyword evidence="6" id="KW-1133">Transmembrane helix</keyword>
<feature type="compositionally biased region" description="Low complexity" evidence="5">
    <location>
        <begin position="125"/>
        <end position="137"/>
    </location>
</feature>
<accession>A0A1G1X5X8</accession>
<keyword evidence="4" id="KW-0106">Calcium</keyword>
<comment type="caution">
    <text evidence="7">The sequence shown here is derived from an EMBL/GenBank/DDBJ whole genome shotgun (WGS) entry which is preliminary data.</text>
</comment>
<feature type="compositionally biased region" description="Acidic residues" evidence="5">
    <location>
        <begin position="214"/>
        <end position="223"/>
    </location>
</feature>
<comment type="subcellular location">
    <subcellularLocation>
        <location evidence="1">Secreted</location>
    </subcellularLocation>
</comment>
<organism evidence="7 8">
    <name type="scientific">Candidatus Andersenbacteria bacterium RIFCSPHIGHO2_12_FULL_45_11b</name>
    <dbReference type="NCBI Taxonomy" id="1797282"/>
    <lineage>
        <taxon>Bacteria</taxon>
        <taxon>Candidatus Anderseniibacteriota</taxon>
    </lineage>
</organism>
<dbReference type="PANTHER" id="PTHR37467:SF1">
    <property type="entry name" value="EXPORTED CALCIUM-BINDING GLYCOPROTEIN"/>
    <property type="match status" value="1"/>
</dbReference>
<evidence type="ECO:0000256" key="1">
    <source>
        <dbReference type="ARBA" id="ARBA00004613"/>
    </source>
</evidence>
<evidence type="ECO:0000256" key="2">
    <source>
        <dbReference type="ARBA" id="ARBA00022525"/>
    </source>
</evidence>
<feature type="transmembrane region" description="Helical" evidence="6">
    <location>
        <begin position="78"/>
        <end position="102"/>
    </location>
</feature>
<dbReference type="AlphaFoldDB" id="A0A1G1X5X8"/>
<evidence type="ECO:0000256" key="3">
    <source>
        <dbReference type="ARBA" id="ARBA00022729"/>
    </source>
</evidence>
<keyword evidence="2" id="KW-0964">Secreted</keyword>
<protein>
    <submittedName>
        <fullName evidence="7">Uncharacterized protein</fullName>
    </submittedName>
</protein>
<keyword evidence="6" id="KW-0472">Membrane</keyword>
<feature type="region of interest" description="Disordered" evidence="5">
    <location>
        <begin position="124"/>
        <end position="240"/>
    </location>
</feature>
<keyword evidence="3" id="KW-0732">Signal</keyword>
<dbReference type="Pfam" id="PF18884">
    <property type="entry name" value="TSP3_bac"/>
    <property type="match status" value="4"/>
</dbReference>
<evidence type="ECO:0000256" key="5">
    <source>
        <dbReference type="SAM" id="MobiDB-lite"/>
    </source>
</evidence>
<proteinExistence type="predicted"/>
<keyword evidence="6" id="KW-0812">Transmembrane</keyword>
<dbReference type="Gene3D" id="3.90.182.10">
    <property type="entry name" value="Toxin - Anthrax Protective Antigen,domain 1"/>
    <property type="match status" value="1"/>
</dbReference>
<dbReference type="Proteomes" id="UP000177941">
    <property type="component" value="Unassembled WGS sequence"/>
</dbReference>
<sequence length="240" mass="25036">MANEIPPNLPIPPIAPAGVEPGRGFDVPDPFEEHASMPNKSRQPNPLIAAPQVDEALVSEKSVFTQPKNTNRKSSKPAIVIIIIVIILLFLVAIGVITMRLLGTTATPVPSSTPLPSEVPAIIESSAPVSSPSPAVVVGGGGEDADHDGLLNAEEQLYGTDPANPDTDGDGYNDGEEVKNGYNPLGEGTLDSDNDGLADPTERKMGTDPFNPDTDGDGYSDGDEVAHSHNPLIPAPNDKL</sequence>
<dbReference type="InterPro" id="IPR053180">
    <property type="entry name" value="Ca-binding_acidic-repeat"/>
</dbReference>
<dbReference type="PANTHER" id="PTHR37467">
    <property type="entry name" value="EXPORTED CALCIUM-BINDING GLYCOPROTEIN-RELATED"/>
    <property type="match status" value="1"/>
</dbReference>
<feature type="region of interest" description="Disordered" evidence="5">
    <location>
        <begin position="1"/>
        <end position="46"/>
    </location>
</feature>
<dbReference type="EMBL" id="MHHS01000050">
    <property type="protein sequence ID" value="OGY35428.1"/>
    <property type="molecule type" value="Genomic_DNA"/>
</dbReference>
<dbReference type="InterPro" id="IPR059100">
    <property type="entry name" value="TSP3_bac"/>
</dbReference>
<evidence type="ECO:0000256" key="6">
    <source>
        <dbReference type="SAM" id="Phobius"/>
    </source>
</evidence>
<reference evidence="7 8" key="1">
    <citation type="journal article" date="2016" name="Nat. Commun.">
        <title>Thousands of microbial genomes shed light on interconnected biogeochemical processes in an aquifer system.</title>
        <authorList>
            <person name="Anantharaman K."/>
            <person name="Brown C.T."/>
            <person name="Hug L.A."/>
            <person name="Sharon I."/>
            <person name="Castelle C.J."/>
            <person name="Probst A.J."/>
            <person name="Thomas B.C."/>
            <person name="Singh A."/>
            <person name="Wilkins M.J."/>
            <person name="Karaoz U."/>
            <person name="Brodie E.L."/>
            <person name="Williams K.H."/>
            <person name="Hubbard S.S."/>
            <person name="Banfield J.F."/>
        </authorList>
    </citation>
    <scope>NUCLEOTIDE SEQUENCE [LARGE SCALE GENOMIC DNA]</scope>
</reference>
<evidence type="ECO:0000313" key="7">
    <source>
        <dbReference type="EMBL" id="OGY35428.1"/>
    </source>
</evidence>